<dbReference type="CDD" id="cd23683">
    <property type="entry name" value="IFT52_CTD"/>
    <property type="match status" value="1"/>
</dbReference>
<evidence type="ECO:0000256" key="2">
    <source>
        <dbReference type="ARBA" id="ARBA00007015"/>
    </source>
</evidence>
<dbReference type="InterPro" id="IPR036259">
    <property type="entry name" value="MFS_trans_sf"/>
</dbReference>
<dbReference type="Proteomes" id="UP000243217">
    <property type="component" value="Unassembled WGS sequence"/>
</dbReference>
<dbReference type="Gene3D" id="6.10.250.2800">
    <property type="match status" value="1"/>
</dbReference>
<comment type="subcellular location">
    <subcellularLocation>
        <location evidence="1">Membrane</location>
        <topology evidence="1">Multi-pass membrane protein</topology>
    </subcellularLocation>
</comment>
<feature type="transmembrane region" description="Helical" evidence="7">
    <location>
        <begin position="641"/>
        <end position="660"/>
    </location>
</feature>
<dbReference type="GO" id="GO:0016020">
    <property type="term" value="C:membrane"/>
    <property type="evidence" value="ECO:0007669"/>
    <property type="project" value="UniProtKB-SubCell"/>
</dbReference>
<dbReference type="OrthoDB" id="10259368at2759"/>
<keyword evidence="5 7" id="KW-1133">Transmembrane helix</keyword>
<evidence type="ECO:0000256" key="7">
    <source>
        <dbReference type="SAM" id="Phobius"/>
    </source>
</evidence>
<keyword evidence="11" id="KW-0282">Flagellum</keyword>
<dbReference type="GO" id="GO:0060271">
    <property type="term" value="P:cilium assembly"/>
    <property type="evidence" value="ECO:0007669"/>
    <property type="project" value="TreeGrafter"/>
</dbReference>
<comment type="caution">
    <text evidence="11">The sequence shown here is derived from an EMBL/GenBank/DDBJ whole genome shotgun (WGS) entry which is preliminary data.</text>
</comment>
<sequence>MMENAGPGMDESLKVAAGGTSIVVMFDASKKEEFYPTAGYKKLARKLKTSCKVEVNKDDLSLERLKQAHLLVFAGVRERFSSSEFQALKDYMREGGSILFLVGEGGDQRNDTNLNSWLKEFGITVNTDAVIRTVYHKYHHPKEVLITSGIVNREIARMSNIISGRGKDIFARDPAADKAHGLEKDQRGLDFVFPYGATLNVKKPSAPILSSGFISFPMNRPVGAVYSSDGVSAPPKKCGRLAVLGSTHIFSDDWYDKEENTKLQDILFRWLLKDKDILFDPFDAEDPDLSDYFRLPDTQALSERLRSCMQEGEELPKDFTKLFDNTLFKFDISLIPEAVALFKELGVKHEPLTLIPPQFECPLPPLRPAVFPPILREPPPPALDQFDLDEHFASESLRLAQLTNKCSDDDLEYYVKESAVILGILPKLDPERSEAKHVLDYLFQKIVNFKKLNQDQSLALPPDNMMMLRNASEEKDLDYQDFKDAKDTDIDIFESQTANSDILGNIVKWDYMNNRFAGFLNNLSDRASYLSSASAGPGHIFIDLKSPPRDEARSSYGALRDGPIPVYTSPEVVGVLAQYAAIGLLYGAIPNLLYPLFTGYFNMTGSQYNSAKALVGIGWSVKVFVGMLSDCIPIFGRRRKYWMSLGWLACLSCMIVLATMDMGDSYFPNKALADGNPANFTKAENNSLNPGARDKGGVVGILLGLATFAYIFADVPADALVVEIAQREPLQIRGRMQTLIYATRTITSSISVGIVAVGLNSYKFSGDFSWDMGIHTMFIILGCICGLMIPITVFFIEDHYHPGFHFWDYIHRFWHVIQKRATWQVMIFNFVFNFLNSGITSTAAPYVMRHWADAKNLNYQLLNLLGSFIFAIGLSVLGKWGMLWNWRVVLVCTTLSGNLIDSIVQFTTIYGVIRNQWWYLGVPLAENLPFSMQFIVTTFVIVELAEEGSEGIMYGLMTTVSNLPQSLGPVVANVICGNFDVDQASIIKDSDYTRNQVAYTYIIYYGTTLLACMSVAILPSQKMDLQHLLRYGGKSATMGGLIVILCLLALFYSIASSLLGMIQSTSCLVIAGGSGCSRS</sequence>
<dbReference type="Pfam" id="PF03092">
    <property type="entry name" value="BT1"/>
    <property type="match status" value="2"/>
</dbReference>
<dbReference type="GO" id="GO:0005814">
    <property type="term" value="C:centriole"/>
    <property type="evidence" value="ECO:0007669"/>
    <property type="project" value="TreeGrafter"/>
</dbReference>
<dbReference type="GO" id="GO:0042073">
    <property type="term" value="P:intraciliary transport"/>
    <property type="evidence" value="ECO:0007669"/>
    <property type="project" value="TreeGrafter"/>
</dbReference>
<dbReference type="AlphaFoldDB" id="A0A1W0A6I4"/>
<dbReference type="EMBL" id="JNBS01000408">
    <property type="protein sequence ID" value="OQS05865.1"/>
    <property type="molecule type" value="Genomic_DNA"/>
</dbReference>
<dbReference type="Pfam" id="PF23355">
    <property type="entry name" value="IFT52_GIFT"/>
    <property type="match status" value="1"/>
</dbReference>
<dbReference type="SUPFAM" id="SSF52317">
    <property type="entry name" value="Class I glutamine amidotransferase-like"/>
    <property type="match status" value="1"/>
</dbReference>
<dbReference type="Pfam" id="PF23352">
    <property type="entry name" value="IFT52_central"/>
    <property type="match status" value="1"/>
</dbReference>
<dbReference type="PANTHER" id="PTHR12969">
    <property type="entry name" value="NGD5/OSM-6/IFT52"/>
    <property type="match status" value="1"/>
</dbReference>
<feature type="transmembrane region" description="Helical" evidence="7">
    <location>
        <begin position="821"/>
        <end position="839"/>
    </location>
</feature>
<feature type="transmembrane region" description="Helical" evidence="7">
    <location>
        <begin position="739"/>
        <end position="762"/>
    </location>
</feature>
<keyword evidence="4 7" id="KW-0812">Transmembrane</keyword>
<evidence type="ECO:0000259" key="9">
    <source>
        <dbReference type="Pfam" id="PF23352"/>
    </source>
</evidence>
<keyword evidence="3" id="KW-0813">Transport</keyword>
<evidence type="ECO:0000256" key="3">
    <source>
        <dbReference type="ARBA" id="ARBA00022448"/>
    </source>
</evidence>
<dbReference type="InterPro" id="IPR039975">
    <property type="entry name" value="IFT52"/>
</dbReference>
<dbReference type="InterPro" id="IPR039309">
    <property type="entry name" value="BT1"/>
</dbReference>
<keyword evidence="11" id="KW-0969">Cilium</keyword>
<dbReference type="InterPro" id="IPR048643">
    <property type="entry name" value="Itf52_C"/>
</dbReference>
<dbReference type="PANTHER" id="PTHR12969:SF7">
    <property type="entry name" value="INTRAFLAGELLAR TRANSPORT PROTEIN 52 HOMOLOG"/>
    <property type="match status" value="1"/>
</dbReference>
<reference evidence="11 12" key="1">
    <citation type="journal article" date="2014" name="Genome Biol. Evol.">
        <title>The secreted proteins of Achlya hypogyna and Thraustotheca clavata identify the ancestral oomycete secretome and reveal gene acquisitions by horizontal gene transfer.</title>
        <authorList>
            <person name="Misner I."/>
            <person name="Blouin N."/>
            <person name="Leonard G."/>
            <person name="Richards T.A."/>
            <person name="Lane C.E."/>
        </authorList>
    </citation>
    <scope>NUCLEOTIDE SEQUENCE [LARGE SCALE GENOMIC DNA]</scope>
    <source>
        <strain evidence="11 12">ATCC 34112</strain>
    </source>
</reference>
<evidence type="ECO:0000259" key="10">
    <source>
        <dbReference type="Pfam" id="PF23355"/>
    </source>
</evidence>
<keyword evidence="11" id="KW-0966">Cell projection</keyword>
<feature type="transmembrane region" description="Helical" evidence="7">
    <location>
        <begin position="859"/>
        <end position="877"/>
    </location>
</feature>
<feature type="transmembrane region" description="Helical" evidence="7">
    <location>
        <begin position="998"/>
        <end position="1018"/>
    </location>
</feature>
<proteinExistence type="inferred from homology"/>
<keyword evidence="6 7" id="KW-0472">Membrane</keyword>
<gene>
    <name evidence="11" type="ORF">THRCLA_02062</name>
</gene>
<evidence type="ECO:0000256" key="4">
    <source>
        <dbReference type="ARBA" id="ARBA00022692"/>
    </source>
</evidence>
<feature type="domain" description="IFT52 central" evidence="9">
    <location>
        <begin position="301"/>
        <end position="381"/>
    </location>
</feature>
<organism evidence="11 12">
    <name type="scientific">Thraustotheca clavata</name>
    <dbReference type="NCBI Taxonomy" id="74557"/>
    <lineage>
        <taxon>Eukaryota</taxon>
        <taxon>Sar</taxon>
        <taxon>Stramenopiles</taxon>
        <taxon>Oomycota</taxon>
        <taxon>Saprolegniomycetes</taxon>
        <taxon>Saprolegniales</taxon>
        <taxon>Achlyaceae</taxon>
        <taxon>Thraustotheca</taxon>
    </lineage>
</organism>
<dbReference type="STRING" id="74557.A0A1W0A6I4"/>
<evidence type="ECO:0000313" key="12">
    <source>
        <dbReference type="Proteomes" id="UP000243217"/>
    </source>
</evidence>
<evidence type="ECO:0000256" key="5">
    <source>
        <dbReference type="ARBA" id="ARBA00022989"/>
    </source>
</evidence>
<evidence type="ECO:0000259" key="8">
    <source>
        <dbReference type="Pfam" id="PF21178"/>
    </source>
</evidence>
<evidence type="ECO:0000256" key="1">
    <source>
        <dbReference type="ARBA" id="ARBA00004141"/>
    </source>
</evidence>
<comment type="similarity">
    <text evidence="2">Belongs to the major facilitator superfamily. Folate-biopterin transporter (TC 2.A.71) family.</text>
</comment>
<feature type="transmembrane region" description="Helical" evidence="7">
    <location>
        <begin position="774"/>
        <end position="796"/>
    </location>
</feature>
<dbReference type="GO" id="GO:0005929">
    <property type="term" value="C:cilium"/>
    <property type="evidence" value="ECO:0007669"/>
    <property type="project" value="TreeGrafter"/>
</dbReference>
<name>A0A1W0A6I4_9STRA</name>
<feature type="domain" description="IFT52 GIFT" evidence="10">
    <location>
        <begin position="24"/>
        <end position="285"/>
    </location>
</feature>
<feature type="domain" description="Intraflagellar transport protein 52 C-terminal" evidence="8">
    <location>
        <begin position="392"/>
        <end position="443"/>
    </location>
</feature>
<dbReference type="SUPFAM" id="SSF103473">
    <property type="entry name" value="MFS general substrate transporter"/>
    <property type="match status" value="1"/>
</dbReference>
<dbReference type="GO" id="GO:0030992">
    <property type="term" value="C:intraciliary transport particle B"/>
    <property type="evidence" value="ECO:0007669"/>
    <property type="project" value="TreeGrafter"/>
</dbReference>
<evidence type="ECO:0000313" key="11">
    <source>
        <dbReference type="EMBL" id="OQS05865.1"/>
    </source>
</evidence>
<dbReference type="InterPro" id="IPR055458">
    <property type="entry name" value="IFT52_GIFT"/>
</dbReference>
<feature type="transmembrane region" description="Helical" evidence="7">
    <location>
        <begin position="1039"/>
        <end position="1062"/>
    </location>
</feature>
<feature type="transmembrane region" description="Helical" evidence="7">
    <location>
        <begin position="579"/>
        <end position="601"/>
    </location>
</feature>
<protein>
    <submittedName>
        <fullName evidence="11">Intraflagellar Transport Protein 52</fullName>
    </submittedName>
</protein>
<dbReference type="InterPro" id="IPR055460">
    <property type="entry name" value="IFT52_central"/>
</dbReference>
<keyword evidence="12" id="KW-1185">Reference proteome</keyword>
<dbReference type="Gene3D" id="1.20.1250.20">
    <property type="entry name" value="MFS general substrate transporter like domains"/>
    <property type="match status" value="2"/>
</dbReference>
<accession>A0A1W0A6I4</accession>
<evidence type="ECO:0000256" key="6">
    <source>
        <dbReference type="ARBA" id="ARBA00023136"/>
    </source>
</evidence>
<dbReference type="Pfam" id="PF21178">
    <property type="entry name" value="Itf52_C"/>
    <property type="match status" value="1"/>
</dbReference>
<dbReference type="InterPro" id="IPR029062">
    <property type="entry name" value="Class_I_gatase-like"/>
</dbReference>